<dbReference type="GO" id="GO:0008168">
    <property type="term" value="F:methyltransferase activity"/>
    <property type="evidence" value="ECO:0007669"/>
    <property type="project" value="UniProtKB-KW"/>
</dbReference>
<gene>
    <name evidence="3" type="ORF">AABD04_11895</name>
</gene>
<feature type="domain" description="Methyltransferase type 11" evidence="2">
    <location>
        <begin position="25"/>
        <end position="114"/>
    </location>
</feature>
<evidence type="ECO:0000313" key="4">
    <source>
        <dbReference type="Proteomes" id="UP001456513"/>
    </source>
</evidence>
<evidence type="ECO:0000259" key="2">
    <source>
        <dbReference type="Pfam" id="PF08241"/>
    </source>
</evidence>
<accession>A0ABU9CYT9</accession>
<evidence type="ECO:0000256" key="1">
    <source>
        <dbReference type="SAM" id="MobiDB-lite"/>
    </source>
</evidence>
<keyword evidence="3" id="KW-0808">Transferase</keyword>
<dbReference type="EC" id="2.1.-.-" evidence="3"/>
<dbReference type="Proteomes" id="UP001456513">
    <property type="component" value="Unassembled WGS sequence"/>
</dbReference>
<sequence>MALQQKTFRRPVSRAHRSAPPRSPGSGWVLANIDLPSDIDLTLVDLNASSLEHTASRLDVSPTLIEHDVMLPLPENVDSFDSVSINYVLHCLPGDWSTKSAALTNLADALAPDEVLFGSTVIGVDQKYTTLGAALMFVYNRIGAFGNRDDDLPGLRQLLSDRFEHVDITMVGNVALFVAKNPLDAQQQTD</sequence>
<organism evidence="3 4">
    <name type="scientific">Rhodococcus navarretei</name>
    <dbReference type="NCBI Taxonomy" id="3128981"/>
    <lineage>
        <taxon>Bacteria</taxon>
        <taxon>Bacillati</taxon>
        <taxon>Actinomycetota</taxon>
        <taxon>Actinomycetes</taxon>
        <taxon>Mycobacteriales</taxon>
        <taxon>Nocardiaceae</taxon>
        <taxon>Rhodococcus</taxon>
    </lineage>
</organism>
<protein>
    <submittedName>
        <fullName evidence="3">Class I SAM-dependent methyltransferase</fullName>
        <ecNumber evidence="3">2.1.-.-</ecNumber>
    </submittedName>
</protein>
<dbReference type="InterPro" id="IPR029063">
    <property type="entry name" value="SAM-dependent_MTases_sf"/>
</dbReference>
<feature type="compositionally biased region" description="Basic residues" evidence="1">
    <location>
        <begin position="7"/>
        <end position="19"/>
    </location>
</feature>
<name>A0ABU9CYT9_9NOCA</name>
<comment type="caution">
    <text evidence="3">The sequence shown here is derived from an EMBL/GenBank/DDBJ whole genome shotgun (WGS) entry which is preliminary data.</text>
</comment>
<dbReference type="SUPFAM" id="SSF53335">
    <property type="entry name" value="S-adenosyl-L-methionine-dependent methyltransferases"/>
    <property type="match status" value="1"/>
</dbReference>
<dbReference type="Gene3D" id="3.40.50.150">
    <property type="entry name" value="Vaccinia Virus protein VP39"/>
    <property type="match status" value="1"/>
</dbReference>
<evidence type="ECO:0000313" key="3">
    <source>
        <dbReference type="EMBL" id="MEK8071535.1"/>
    </source>
</evidence>
<dbReference type="EMBL" id="JBBPCN010000001">
    <property type="protein sequence ID" value="MEK8071535.1"/>
    <property type="molecule type" value="Genomic_DNA"/>
</dbReference>
<dbReference type="RefSeq" id="WP_341441301.1">
    <property type="nucleotide sequence ID" value="NZ_JBBPCN010000001.1"/>
</dbReference>
<dbReference type="GO" id="GO:0032259">
    <property type="term" value="P:methylation"/>
    <property type="evidence" value="ECO:0007669"/>
    <property type="project" value="UniProtKB-KW"/>
</dbReference>
<dbReference type="InterPro" id="IPR013216">
    <property type="entry name" value="Methyltransf_11"/>
</dbReference>
<reference evidence="3 4" key="1">
    <citation type="submission" date="2024-03" db="EMBL/GenBank/DDBJ databases">
        <title>Rhodococcus navarretei sp. nov. and Pseudarthrobacter quantumdoti sp. nov., two new species with the ability to biosynthesize Quantum Dots isolated from soil samples at Union Glacier, Antarctica.</title>
        <authorList>
            <person name="Vargas M."/>
        </authorList>
    </citation>
    <scope>NUCLEOTIDE SEQUENCE [LARGE SCALE GENOMIC DNA]</scope>
    <source>
        <strain evidence="3 4">EXRC-4A-4</strain>
    </source>
</reference>
<keyword evidence="3" id="KW-0489">Methyltransferase</keyword>
<keyword evidence="4" id="KW-1185">Reference proteome</keyword>
<dbReference type="Pfam" id="PF08241">
    <property type="entry name" value="Methyltransf_11"/>
    <property type="match status" value="1"/>
</dbReference>
<feature type="region of interest" description="Disordered" evidence="1">
    <location>
        <begin position="1"/>
        <end position="24"/>
    </location>
</feature>
<proteinExistence type="predicted"/>